<dbReference type="SMART" id="SM00829">
    <property type="entry name" value="PKS_ER"/>
    <property type="match status" value="1"/>
</dbReference>
<dbReference type="PANTHER" id="PTHR45348">
    <property type="entry name" value="HYPOTHETICAL OXIDOREDUCTASE (EUROFUNG)"/>
    <property type="match status" value="1"/>
</dbReference>
<dbReference type="InterPro" id="IPR036291">
    <property type="entry name" value="NAD(P)-bd_dom_sf"/>
</dbReference>
<dbReference type="AlphaFoldDB" id="A0A166PGC1"/>
<evidence type="ECO:0000313" key="2">
    <source>
        <dbReference type="EMBL" id="KZP26059.1"/>
    </source>
</evidence>
<dbReference type="SUPFAM" id="SSF50129">
    <property type="entry name" value="GroES-like"/>
    <property type="match status" value="1"/>
</dbReference>
<dbReference type="Pfam" id="PF00107">
    <property type="entry name" value="ADH_zinc_N"/>
    <property type="match status" value="1"/>
</dbReference>
<dbReference type="InterPro" id="IPR020843">
    <property type="entry name" value="ER"/>
</dbReference>
<dbReference type="InterPro" id="IPR013149">
    <property type="entry name" value="ADH-like_C"/>
</dbReference>
<protein>
    <submittedName>
        <fullName evidence="2">GroES-like protein</fullName>
    </submittedName>
</protein>
<sequence>MTTQKALILPAAFSDFIIAPHPIPVPGPGDVLVRNEAVALNPVDRYLQKTPFGEQYLTFPTVIGTDFAGIVVKVGDGVTSLQEGDRVVANGNWGTGRGAFQEYTIATAKYASKLPTNVSFDEAASIPLTMITAAVGFYQKGAMGAGLRAPWEENGRGHYKGIPILITGGASSVGCFAIQLAKLSGFSPIYTTASPKHTVYLQSLGATHVIDRNEPLDVAAAALSGEKFTVIMDVITAGDSLRTTPLLLAPGGTLVLFRPAVEGLGPLPEGAKTKFVWGSPFHPDNGEVGEGLYGSLGKWLEDGDVKPNKVDILPGGFAGIEGGLQRLEARTAVIVVGHTNSVLPEQHLRSCIDHGEESVGNLSRGAVFLRYSASFLPLVLATNYQPLASLVHFDMFQSCKTTKLNGTESCFPGDSAGHIITAVLASITLGIRNLRPMETYHRYAMAS</sequence>
<dbReference type="STRING" id="436010.A0A166PGC1"/>
<evidence type="ECO:0000313" key="3">
    <source>
        <dbReference type="Proteomes" id="UP000076532"/>
    </source>
</evidence>
<dbReference type="InterPro" id="IPR013154">
    <property type="entry name" value="ADH-like_N"/>
</dbReference>
<dbReference type="InterPro" id="IPR047122">
    <property type="entry name" value="Trans-enoyl_RdTase-like"/>
</dbReference>
<dbReference type="PANTHER" id="PTHR45348:SF2">
    <property type="entry name" value="ZINC-TYPE ALCOHOL DEHYDROGENASE-LIKE PROTEIN C2E1P3.01"/>
    <property type="match status" value="1"/>
</dbReference>
<evidence type="ECO:0000259" key="1">
    <source>
        <dbReference type="SMART" id="SM00829"/>
    </source>
</evidence>
<proteinExistence type="predicted"/>
<dbReference type="InterPro" id="IPR011032">
    <property type="entry name" value="GroES-like_sf"/>
</dbReference>
<dbReference type="Gene3D" id="3.90.180.10">
    <property type="entry name" value="Medium-chain alcohol dehydrogenases, catalytic domain"/>
    <property type="match status" value="1"/>
</dbReference>
<feature type="domain" description="Enoyl reductase (ER)" evidence="1">
    <location>
        <begin position="11"/>
        <end position="336"/>
    </location>
</feature>
<reference evidence="2 3" key="1">
    <citation type="journal article" date="2016" name="Mol. Biol. Evol.">
        <title>Comparative Genomics of Early-Diverging Mushroom-Forming Fungi Provides Insights into the Origins of Lignocellulose Decay Capabilities.</title>
        <authorList>
            <person name="Nagy L.G."/>
            <person name="Riley R."/>
            <person name="Tritt A."/>
            <person name="Adam C."/>
            <person name="Daum C."/>
            <person name="Floudas D."/>
            <person name="Sun H."/>
            <person name="Yadav J.S."/>
            <person name="Pangilinan J."/>
            <person name="Larsson K.H."/>
            <person name="Matsuura K."/>
            <person name="Barry K."/>
            <person name="Labutti K."/>
            <person name="Kuo R."/>
            <person name="Ohm R.A."/>
            <person name="Bhattacharya S.S."/>
            <person name="Shirouzu T."/>
            <person name="Yoshinaga Y."/>
            <person name="Martin F.M."/>
            <person name="Grigoriev I.V."/>
            <person name="Hibbett D.S."/>
        </authorList>
    </citation>
    <scope>NUCLEOTIDE SEQUENCE [LARGE SCALE GENOMIC DNA]</scope>
    <source>
        <strain evidence="2 3">CBS 109695</strain>
    </source>
</reference>
<organism evidence="2 3">
    <name type="scientific">Athelia psychrophila</name>
    <dbReference type="NCBI Taxonomy" id="1759441"/>
    <lineage>
        <taxon>Eukaryota</taxon>
        <taxon>Fungi</taxon>
        <taxon>Dikarya</taxon>
        <taxon>Basidiomycota</taxon>
        <taxon>Agaricomycotina</taxon>
        <taxon>Agaricomycetes</taxon>
        <taxon>Agaricomycetidae</taxon>
        <taxon>Atheliales</taxon>
        <taxon>Atheliaceae</taxon>
        <taxon>Athelia</taxon>
    </lineage>
</organism>
<dbReference type="GO" id="GO:0016651">
    <property type="term" value="F:oxidoreductase activity, acting on NAD(P)H"/>
    <property type="evidence" value="ECO:0007669"/>
    <property type="project" value="InterPro"/>
</dbReference>
<dbReference type="OrthoDB" id="3233595at2759"/>
<dbReference type="SUPFAM" id="SSF51735">
    <property type="entry name" value="NAD(P)-binding Rossmann-fold domains"/>
    <property type="match status" value="1"/>
</dbReference>
<dbReference type="EMBL" id="KV417517">
    <property type="protein sequence ID" value="KZP26059.1"/>
    <property type="molecule type" value="Genomic_DNA"/>
</dbReference>
<keyword evidence="3" id="KW-1185">Reference proteome</keyword>
<dbReference type="Proteomes" id="UP000076532">
    <property type="component" value="Unassembled WGS sequence"/>
</dbReference>
<accession>A0A166PGC1</accession>
<dbReference type="Pfam" id="PF08240">
    <property type="entry name" value="ADH_N"/>
    <property type="match status" value="1"/>
</dbReference>
<dbReference type="CDD" id="cd08249">
    <property type="entry name" value="enoyl_reductase_like"/>
    <property type="match status" value="1"/>
</dbReference>
<gene>
    <name evidence="2" type="ORF">FIBSPDRAFT_928987</name>
</gene>
<dbReference type="Gene3D" id="3.40.50.720">
    <property type="entry name" value="NAD(P)-binding Rossmann-like Domain"/>
    <property type="match status" value="1"/>
</dbReference>
<name>A0A166PGC1_9AGAM</name>